<keyword evidence="2" id="KW-1185">Reference proteome</keyword>
<dbReference type="PANTHER" id="PTHR39596:SF2">
    <property type="entry name" value="HET DOMAIN PROTEIN (AFU_ORTHOLOGUE AFUA_1G17550)-RELATED"/>
    <property type="match status" value="1"/>
</dbReference>
<evidence type="ECO:0000313" key="1">
    <source>
        <dbReference type="EMBL" id="KAK0710582.1"/>
    </source>
</evidence>
<organism evidence="1 2">
    <name type="scientific">Lasiosphaeris hirsuta</name>
    <dbReference type="NCBI Taxonomy" id="260670"/>
    <lineage>
        <taxon>Eukaryota</taxon>
        <taxon>Fungi</taxon>
        <taxon>Dikarya</taxon>
        <taxon>Ascomycota</taxon>
        <taxon>Pezizomycotina</taxon>
        <taxon>Sordariomycetes</taxon>
        <taxon>Sordariomycetidae</taxon>
        <taxon>Sordariales</taxon>
        <taxon>Lasiosphaeriaceae</taxon>
        <taxon>Lasiosphaeris</taxon>
    </lineage>
</organism>
<gene>
    <name evidence="1" type="ORF">B0H67DRAFT_667300</name>
</gene>
<sequence length="470" mass="51632">MRHSTVGCTCQIVSFPVIDSSPYGAWIKAGHTPLLQWKAASGGSWSLIRSHNEHGGGKAVKYVAVSHVWADGTGSSGGNSLYGCQLEKFRDAVIEFYGGHADTQPAKEDHVPFWVDTISVPFAKSPLKMLALQQMGQIYRKADRVLVFDASLQQLSLALPARECLTRIEVSSWNERLWTIQEAVFAKKLCFKFLDGTISLEDLIMRYRLERFQLLAAMRFGPLAAEFGAESPLLRMVLDMQLQPVIHHEDRVTGGVCRPPGVTSGSWLALDADALEGPISEEEMLGFSLDNIFLGTVVAVKTFFEILRGSSSRPGIIPAQVKWASLERVLPYRQTSIASDEGLCIATLLGMGLAALYALPDEERLRRIFLHLKYIDAGILLEAPLQAETLSSAGAGQSLLLDVFREWDQTLQKDMVEGFLVEARGGDLKPNEVSYSLPVTLNGWPRPTTPTVVTAAAQAVQTAESEWLIS</sequence>
<evidence type="ECO:0000313" key="2">
    <source>
        <dbReference type="Proteomes" id="UP001172102"/>
    </source>
</evidence>
<name>A0AA40A769_9PEZI</name>
<dbReference type="EMBL" id="JAUKUA010000005">
    <property type="protein sequence ID" value="KAK0710582.1"/>
    <property type="molecule type" value="Genomic_DNA"/>
</dbReference>
<dbReference type="Proteomes" id="UP001172102">
    <property type="component" value="Unassembled WGS sequence"/>
</dbReference>
<evidence type="ECO:0008006" key="3">
    <source>
        <dbReference type="Google" id="ProtNLM"/>
    </source>
</evidence>
<reference evidence="1" key="1">
    <citation type="submission" date="2023-06" db="EMBL/GenBank/DDBJ databases">
        <title>Genome-scale phylogeny and comparative genomics of the fungal order Sordariales.</title>
        <authorList>
            <consortium name="Lawrence Berkeley National Laboratory"/>
            <person name="Hensen N."/>
            <person name="Bonometti L."/>
            <person name="Westerberg I."/>
            <person name="Brannstrom I.O."/>
            <person name="Guillou S."/>
            <person name="Cros-Aarteil S."/>
            <person name="Calhoun S."/>
            <person name="Haridas S."/>
            <person name="Kuo A."/>
            <person name="Mondo S."/>
            <person name="Pangilinan J."/>
            <person name="Riley R."/>
            <person name="Labutti K."/>
            <person name="Andreopoulos B."/>
            <person name="Lipzen A."/>
            <person name="Chen C."/>
            <person name="Yanf M."/>
            <person name="Daum C."/>
            <person name="Ng V."/>
            <person name="Clum A."/>
            <person name="Steindorff A."/>
            <person name="Ohm R."/>
            <person name="Martin F."/>
            <person name="Silar P."/>
            <person name="Natvig D."/>
            <person name="Lalanne C."/>
            <person name="Gautier V."/>
            <person name="Ament-Velasquez S.L."/>
            <person name="Kruys A."/>
            <person name="Hutchinson M.I."/>
            <person name="Powell A.J."/>
            <person name="Barry K."/>
            <person name="Miller A.N."/>
            <person name="Grigoriev I.V."/>
            <person name="Debuchy R."/>
            <person name="Gladieux P."/>
            <person name="Thoren M.H."/>
            <person name="Johannesson H."/>
        </authorList>
    </citation>
    <scope>NUCLEOTIDE SEQUENCE</scope>
    <source>
        <strain evidence="1">SMH4607-1</strain>
    </source>
</reference>
<dbReference type="AlphaFoldDB" id="A0AA40A769"/>
<dbReference type="PANTHER" id="PTHR39596">
    <property type="match status" value="1"/>
</dbReference>
<protein>
    <recommendedName>
        <fullName evidence="3">Heterokaryon incompatibility domain-containing protein</fullName>
    </recommendedName>
</protein>
<accession>A0AA40A769</accession>
<comment type="caution">
    <text evidence="1">The sequence shown here is derived from an EMBL/GenBank/DDBJ whole genome shotgun (WGS) entry which is preliminary data.</text>
</comment>
<proteinExistence type="predicted"/>